<dbReference type="Proteomes" id="UP000199532">
    <property type="component" value="Unassembled WGS sequence"/>
</dbReference>
<reference evidence="1 2" key="1">
    <citation type="submission" date="2016-10" db="EMBL/GenBank/DDBJ databases">
        <authorList>
            <person name="de Groot N.N."/>
        </authorList>
    </citation>
    <scope>NUCLEOTIDE SEQUENCE [LARGE SCALE GENOMIC DNA]</scope>
    <source>
        <strain evidence="1 2">DSM 19938</strain>
    </source>
</reference>
<organism evidence="1 2">
    <name type="scientific">Dyadobacter koreensis</name>
    <dbReference type="NCBI Taxonomy" id="408657"/>
    <lineage>
        <taxon>Bacteria</taxon>
        <taxon>Pseudomonadati</taxon>
        <taxon>Bacteroidota</taxon>
        <taxon>Cytophagia</taxon>
        <taxon>Cytophagales</taxon>
        <taxon>Spirosomataceae</taxon>
        <taxon>Dyadobacter</taxon>
    </lineage>
</organism>
<evidence type="ECO:0000313" key="2">
    <source>
        <dbReference type="Proteomes" id="UP000199532"/>
    </source>
</evidence>
<dbReference type="EMBL" id="FNXY01000004">
    <property type="protein sequence ID" value="SEI95966.1"/>
    <property type="molecule type" value="Genomic_DNA"/>
</dbReference>
<dbReference type="STRING" id="408657.SAMN04487995_2748"/>
<protein>
    <submittedName>
        <fullName evidence="1">Uncharacterized protein</fullName>
    </submittedName>
</protein>
<keyword evidence="2" id="KW-1185">Reference proteome</keyword>
<sequence>MIMVEHALKRLVLTTISGILLKNPYILYRFTIESDFCKNDRSKPF</sequence>
<accession>A0A1H6UWD9</accession>
<name>A0A1H6UWD9_9BACT</name>
<dbReference type="AlphaFoldDB" id="A0A1H6UWD9"/>
<evidence type="ECO:0000313" key="1">
    <source>
        <dbReference type="EMBL" id="SEI95966.1"/>
    </source>
</evidence>
<proteinExistence type="predicted"/>
<gene>
    <name evidence="1" type="ORF">SAMN04487995_2748</name>
</gene>